<evidence type="ECO:0000313" key="2">
    <source>
        <dbReference type="EMBL" id="KAF9140711.1"/>
    </source>
</evidence>
<feature type="region of interest" description="Disordered" evidence="1">
    <location>
        <begin position="110"/>
        <end position="140"/>
    </location>
</feature>
<proteinExistence type="predicted"/>
<organism evidence="2 3">
    <name type="scientific">Linnemannia schmuckeri</name>
    <dbReference type="NCBI Taxonomy" id="64567"/>
    <lineage>
        <taxon>Eukaryota</taxon>
        <taxon>Fungi</taxon>
        <taxon>Fungi incertae sedis</taxon>
        <taxon>Mucoromycota</taxon>
        <taxon>Mortierellomycotina</taxon>
        <taxon>Mortierellomycetes</taxon>
        <taxon>Mortierellales</taxon>
        <taxon>Mortierellaceae</taxon>
        <taxon>Linnemannia</taxon>
    </lineage>
</organism>
<reference evidence="2" key="1">
    <citation type="journal article" date="2020" name="Fungal Divers.">
        <title>Resolving the Mortierellaceae phylogeny through synthesis of multi-gene phylogenetics and phylogenomics.</title>
        <authorList>
            <person name="Vandepol N."/>
            <person name="Liber J."/>
            <person name="Desiro A."/>
            <person name="Na H."/>
            <person name="Kennedy M."/>
            <person name="Barry K."/>
            <person name="Grigoriev I.V."/>
            <person name="Miller A.N."/>
            <person name="O'Donnell K."/>
            <person name="Stajich J.E."/>
            <person name="Bonito G."/>
        </authorList>
    </citation>
    <scope>NUCLEOTIDE SEQUENCE</scope>
    <source>
        <strain evidence="2">NRRL 6426</strain>
    </source>
</reference>
<comment type="caution">
    <text evidence="2">The sequence shown here is derived from an EMBL/GenBank/DDBJ whole genome shotgun (WGS) entry which is preliminary data.</text>
</comment>
<dbReference type="EMBL" id="JAAAUQ010001282">
    <property type="protein sequence ID" value="KAF9140711.1"/>
    <property type="molecule type" value="Genomic_DNA"/>
</dbReference>
<sequence>MNETNTQDHLNIQQHLQLKATAEAINPLSPHYNLRIAHDAQELNRLVRRKWQPPLELFIRVLAAPDLSNQVAWIMDARPGTTLADAVWGVFGLSTYDKAVVETEATEATLKDSKNGGGDEDVDADIGGKGERLREGQSARRRQLESDRLLDAVQTLMQLHAVHNA</sequence>
<accession>A0A9P5V6V4</accession>
<feature type="compositionally biased region" description="Basic and acidic residues" evidence="1">
    <location>
        <begin position="126"/>
        <end position="140"/>
    </location>
</feature>
<keyword evidence="3" id="KW-1185">Reference proteome</keyword>
<dbReference type="Proteomes" id="UP000748756">
    <property type="component" value="Unassembled WGS sequence"/>
</dbReference>
<gene>
    <name evidence="2" type="ORF">BG015_001547</name>
</gene>
<evidence type="ECO:0000256" key="1">
    <source>
        <dbReference type="SAM" id="MobiDB-lite"/>
    </source>
</evidence>
<name>A0A9P5V6V4_9FUNG</name>
<dbReference type="AlphaFoldDB" id="A0A9P5V6V4"/>
<protein>
    <submittedName>
        <fullName evidence="2">Uncharacterized protein</fullName>
    </submittedName>
</protein>
<evidence type="ECO:0000313" key="3">
    <source>
        <dbReference type="Proteomes" id="UP000748756"/>
    </source>
</evidence>
<dbReference type="OrthoDB" id="2371290at2759"/>